<dbReference type="GO" id="GO:0003676">
    <property type="term" value="F:nucleic acid binding"/>
    <property type="evidence" value="ECO:0007669"/>
    <property type="project" value="InterPro"/>
</dbReference>
<evidence type="ECO:0000313" key="3">
    <source>
        <dbReference type="Proteomes" id="UP000281391"/>
    </source>
</evidence>
<feature type="domain" description="3'-5' exoribonuclease Rv2179c-like" evidence="1">
    <location>
        <begin position="3"/>
        <end position="191"/>
    </location>
</feature>
<dbReference type="SUPFAM" id="SSF53098">
    <property type="entry name" value="Ribonuclease H-like"/>
    <property type="match status" value="1"/>
</dbReference>
<gene>
    <name evidence="2" type="ORF">NCTC11214_00262</name>
</gene>
<dbReference type="Pfam" id="PF16473">
    <property type="entry name" value="Rv2179c-like"/>
    <property type="match status" value="1"/>
</dbReference>
<name>A0A3S4DCE4_SEROD</name>
<dbReference type="InterPro" id="IPR012337">
    <property type="entry name" value="RNaseH-like_sf"/>
</dbReference>
<dbReference type="InterPro" id="IPR036397">
    <property type="entry name" value="RNaseH_sf"/>
</dbReference>
<dbReference type="RefSeq" id="WP_004954257.1">
    <property type="nucleotide sequence ID" value="NZ_LR134117.1"/>
</dbReference>
<reference evidence="2 3" key="1">
    <citation type="submission" date="2018-12" db="EMBL/GenBank/DDBJ databases">
        <authorList>
            <consortium name="Pathogen Informatics"/>
        </authorList>
    </citation>
    <scope>NUCLEOTIDE SEQUENCE [LARGE SCALE GENOMIC DNA]</scope>
    <source>
        <strain evidence="2 3">NCTC11214</strain>
    </source>
</reference>
<dbReference type="Gene3D" id="3.30.420.10">
    <property type="entry name" value="Ribonuclease H-like superfamily/Ribonuclease H"/>
    <property type="match status" value="1"/>
</dbReference>
<accession>A0A3S4DCE4</accession>
<evidence type="ECO:0000259" key="1">
    <source>
        <dbReference type="Pfam" id="PF16473"/>
    </source>
</evidence>
<dbReference type="EMBL" id="LR134117">
    <property type="protein sequence ID" value="VDZ51562.1"/>
    <property type="molecule type" value="Genomic_DNA"/>
</dbReference>
<dbReference type="KEGG" id="sof:NCTC11214_00262"/>
<dbReference type="Proteomes" id="UP000281391">
    <property type="component" value="Chromosome"/>
</dbReference>
<dbReference type="InterPro" id="IPR033390">
    <property type="entry name" value="Rv2179c-like"/>
</dbReference>
<evidence type="ECO:0000313" key="2">
    <source>
        <dbReference type="EMBL" id="VDZ51562.1"/>
    </source>
</evidence>
<organism evidence="2 3">
    <name type="scientific">Serratia odorifera</name>
    <dbReference type="NCBI Taxonomy" id="618"/>
    <lineage>
        <taxon>Bacteria</taxon>
        <taxon>Pseudomonadati</taxon>
        <taxon>Pseudomonadota</taxon>
        <taxon>Gammaproteobacteria</taxon>
        <taxon>Enterobacterales</taxon>
        <taxon>Yersiniaceae</taxon>
        <taxon>Serratia</taxon>
    </lineage>
</organism>
<sequence length="205" mass="23363">MVNTITIDTETLDTTPSAVILSIGAFAFDIDDVRQTQKNIIDVARYTGDEYTGNAFYFLADTFDQLMKGRTVSAKTQNWWRKQGEEAQEALIGDREPLRQCLGLLSNWIKQHPNARIFFRGTDFDGSILEHAYRMYEMECPWHWGGKRDVRTYIDAMTKGTKGYLPKTHQPCFAVVKHNSLHDAMNDAEQMAIAYQLNTQQVGAA</sequence>
<proteinExistence type="predicted"/>
<dbReference type="AlphaFoldDB" id="A0A3S4DCE4"/>
<protein>
    <recommendedName>
        <fullName evidence="1">3'-5' exoribonuclease Rv2179c-like domain-containing protein</fullName>
    </recommendedName>
</protein>